<reference evidence="1 2" key="1">
    <citation type="submission" date="2020-06" db="EMBL/GenBank/DDBJ databases">
        <authorList>
            <person name="Cao W.R."/>
        </authorList>
    </citation>
    <scope>NUCLEOTIDE SEQUENCE [LARGE SCALE GENOMIC DNA]</scope>
    <source>
        <strain evidence="1 2">B1Z28</strain>
    </source>
</reference>
<gene>
    <name evidence="1" type="ORF">HW561_22525</name>
</gene>
<organism evidence="1 2">
    <name type="scientific">Ruegeria haliotis</name>
    <dbReference type="NCBI Taxonomy" id="2747601"/>
    <lineage>
        <taxon>Bacteria</taxon>
        <taxon>Pseudomonadati</taxon>
        <taxon>Pseudomonadota</taxon>
        <taxon>Alphaproteobacteria</taxon>
        <taxon>Rhodobacterales</taxon>
        <taxon>Roseobacteraceae</taxon>
        <taxon>Ruegeria</taxon>
    </lineage>
</organism>
<protein>
    <submittedName>
        <fullName evidence="1">Uncharacterized protein</fullName>
    </submittedName>
</protein>
<accession>A0ABX2PWJ6</accession>
<dbReference type="RefSeq" id="WP_176867599.1">
    <property type="nucleotide sequence ID" value="NZ_JABXWT010000031.1"/>
</dbReference>
<sequence>MRETPSAEGKTAYSRRHSLSYNRHLNHEKPVIHLHCEDQMQFKYSAIALVLLSACDVAPPTPEEAKLQEQQQQQVQDDLYRQQLDLDCFSGDQKACESQQKLKEIDAVGDALEGVVEAANSGG</sequence>
<keyword evidence="2" id="KW-1185">Reference proteome</keyword>
<evidence type="ECO:0000313" key="2">
    <source>
        <dbReference type="Proteomes" id="UP000630805"/>
    </source>
</evidence>
<dbReference type="EMBL" id="JABXWT010000031">
    <property type="protein sequence ID" value="NVO58560.1"/>
    <property type="molecule type" value="Genomic_DNA"/>
</dbReference>
<comment type="caution">
    <text evidence="1">The sequence shown here is derived from an EMBL/GenBank/DDBJ whole genome shotgun (WGS) entry which is preliminary data.</text>
</comment>
<evidence type="ECO:0000313" key="1">
    <source>
        <dbReference type="EMBL" id="NVO58560.1"/>
    </source>
</evidence>
<dbReference type="Proteomes" id="UP000630805">
    <property type="component" value="Unassembled WGS sequence"/>
</dbReference>
<proteinExistence type="predicted"/>
<name>A0ABX2PWJ6_9RHOB</name>